<proteinExistence type="predicted"/>
<comment type="caution">
    <text evidence="3">The sequence shown here is derived from an EMBL/GenBank/DDBJ whole genome shotgun (WGS) entry which is preliminary data.</text>
</comment>
<reference evidence="3" key="2">
    <citation type="submission" date="2023-05" db="EMBL/GenBank/DDBJ databases">
        <authorList>
            <consortium name="Lawrence Berkeley National Laboratory"/>
            <person name="Steindorff A."/>
            <person name="Hensen N."/>
            <person name="Bonometti L."/>
            <person name="Westerberg I."/>
            <person name="Brannstrom I.O."/>
            <person name="Guillou S."/>
            <person name="Cros-Aarteil S."/>
            <person name="Calhoun S."/>
            <person name="Haridas S."/>
            <person name="Kuo A."/>
            <person name="Mondo S."/>
            <person name="Pangilinan J."/>
            <person name="Riley R."/>
            <person name="Labutti K."/>
            <person name="Andreopoulos B."/>
            <person name="Lipzen A."/>
            <person name="Chen C."/>
            <person name="Yanf M."/>
            <person name="Daum C."/>
            <person name="Ng V."/>
            <person name="Clum A."/>
            <person name="Ohm R."/>
            <person name="Martin F."/>
            <person name="Silar P."/>
            <person name="Natvig D."/>
            <person name="Lalanne C."/>
            <person name="Gautier V."/>
            <person name="Ament-Velasquez S.L."/>
            <person name="Kruys A."/>
            <person name="Hutchinson M.I."/>
            <person name="Powell A.J."/>
            <person name="Barry K."/>
            <person name="Miller A.N."/>
            <person name="Grigoriev I.V."/>
            <person name="Debuchy R."/>
            <person name="Gladieux P."/>
            <person name="Thoren M.H."/>
            <person name="Johannesson H."/>
        </authorList>
    </citation>
    <scope>NUCLEOTIDE SEQUENCE</scope>
    <source>
        <strain evidence="3">CBS 892.96</strain>
    </source>
</reference>
<feature type="signal peptide" evidence="1">
    <location>
        <begin position="1"/>
        <end position="17"/>
    </location>
</feature>
<dbReference type="Pfam" id="PF24476">
    <property type="entry name" value="DUF7580"/>
    <property type="match status" value="1"/>
</dbReference>
<organism evidence="3 4">
    <name type="scientific">Triangularia setosa</name>
    <dbReference type="NCBI Taxonomy" id="2587417"/>
    <lineage>
        <taxon>Eukaryota</taxon>
        <taxon>Fungi</taxon>
        <taxon>Dikarya</taxon>
        <taxon>Ascomycota</taxon>
        <taxon>Pezizomycotina</taxon>
        <taxon>Sordariomycetes</taxon>
        <taxon>Sordariomycetidae</taxon>
        <taxon>Sordariales</taxon>
        <taxon>Podosporaceae</taxon>
        <taxon>Triangularia</taxon>
    </lineage>
</organism>
<dbReference type="Proteomes" id="UP001302321">
    <property type="component" value="Unassembled WGS sequence"/>
</dbReference>
<sequence>MEIAGVVLGALPLIVLAGKTFAHDSKSFQQAFRTRYWKDNVILFYEGLWWETVILRHQMQDLVGYLPGISQERKDQLVNYQHIDDWKREDISDSLKQLFPGGYYGEFEAIMRNVVSILGKLLKDDKVPGSHWTDRMLRLKGFQDDRHNDISTSGFLNRFMFLRTAEDRNNYLRRLAKWNKRLMYLLRRATRNDDRRNDISLSTTRAKTIFCPRDLSRMLFTALWRHWKCECDPAHDARFSLACYNLSTPIANRELSFDFLMSQSERDSGNLGWREATVKIMEQRLIEGTFEDRRRVTGVCDEIRTWRQRQQCLVLLVEGPNHEREDEKCATISRLHWSRLTLRPSDISSAISLHTLLHQGSDGRKPGLVERRKLALLLARSILHLHESPFLGRQWKKNNIFFFLDIQTVEPDLQRPYMGTLFEQFPRELETTDLDSEVYHRNAGILNLGVLLIELEEWKSLESLSPPSTDFNNANWGLLAAEEMITKMVACSPDYLAAVEECIFLPWVVQGARASLENEQNQQAMHKVIIERLEREVAALTTTTRS</sequence>
<feature type="domain" description="DUF7580" evidence="2">
    <location>
        <begin position="213"/>
        <end position="537"/>
    </location>
</feature>
<keyword evidence="4" id="KW-1185">Reference proteome</keyword>
<dbReference type="InterPro" id="IPR056002">
    <property type="entry name" value="DUF7580"/>
</dbReference>
<gene>
    <name evidence="3" type="ORF">QBC36DRAFT_336270</name>
</gene>
<evidence type="ECO:0000256" key="1">
    <source>
        <dbReference type="SAM" id="SignalP"/>
    </source>
</evidence>
<feature type="chain" id="PRO_5042903821" description="DUF7580 domain-containing protein" evidence="1">
    <location>
        <begin position="18"/>
        <end position="546"/>
    </location>
</feature>
<evidence type="ECO:0000313" key="4">
    <source>
        <dbReference type="Proteomes" id="UP001302321"/>
    </source>
</evidence>
<reference evidence="3" key="1">
    <citation type="journal article" date="2023" name="Mol. Phylogenet. Evol.">
        <title>Genome-scale phylogeny and comparative genomics of the fungal order Sordariales.</title>
        <authorList>
            <person name="Hensen N."/>
            <person name="Bonometti L."/>
            <person name="Westerberg I."/>
            <person name="Brannstrom I.O."/>
            <person name="Guillou S."/>
            <person name="Cros-Aarteil S."/>
            <person name="Calhoun S."/>
            <person name="Haridas S."/>
            <person name="Kuo A."/>
            <person name="Mondo S."/>
            <person name="Pangilinan J."/>
            <person name="Riley R."/>
            <person name="LaButti K."/>
            <person name="Andreopoulos B."/>
            <person name="Lipzen A."/>
            <person name="Chen C."/>
            <person name="Yan M."/>
            <person name="Daum C."/>
            <person name="Ng V."/>
            <person name="Clum A."/>
            <person name="Steindorff A."/>
            <person name="Ohm R.A."/>
            <person name="Martin F."/>
            <person name="Silar P."/>
            <person name="Natvig D.O."/>
            <person name="Lalanne C."/>
            <person name="Gautier V."/>
            <person name="Ament-Velasquez S.L."/>
            <person name="Kruys A."/>
            <person name="Hutchinson M.I."/>
            <person name="Powell A.J."/>
            <person name="Barry K."/>
            <person name="Miller A.N."/>
            <person name="Grigoriev I.V."/>
            <person name="Debuchy R."/>
            <person name="Gladieux P."/>
            <person name="Hiltunen Thoren M."/>
            <person name="Johannesson H."/>
        </authorList>
    </citation>
    <scope>NUCLEOTIDE SEQUENCE</scope>
    <source>
        <strain evidence="3">CBS 892.96</strain>
    </source>
</reference>
<protein>
    <recommendedName>
        <fullName evidence="2">DUF7580 domain-containing protein</fullName>
    </recommendedName>
</protein>
<dbReference type="AlphaFoldDB" id="A0AAN6W0I4"/>
<evidence type="ECO:0000313" key="3">
    <source>
        <dbReference type="EMBL" id="KAK4173224.1"/>
    </source>
</evidence>
<keyword evidence="1" id="KW-0732">Signal</keyword>
<dbReference type="PANTHER" id="PTHR35186">
    <property type="entry name" value="ANK_REP_REGION DOMAIN-CONTAINING PROTEIN"/>
    <property type="match status" value="1"/>
</dbReference>
<name>A0AAN6W0I4_9PEZI</name>
<dbReference type="PANTHER" id="PTHR35186:SF4">
    <property type="entry name" value="PRION-INHIBITION AND PROPAGATION HELO DOMAIN-CONTAINING PROTEIN"/>
    <property type="match status" value="1"/>
</dbReference>
<dbReference type="EMBL" id="MU866359">
    <property type="protein sequence ID" value="KAK4173224.1"/>
    <property type="molecule type" value="Genomic_DNA"/>
</dbReference>
<evidence type="ECO:0000259" key="2">
    <source>
        <dbReference type="Pfam" id="PF24476"/>
    </source>
</evidence>
<accession>A0AAN6W0I4</accession>